<accession>A0A2T7CJ32</accession>
<reference evidence="2 3" key="1">
    <citation type="submission" date="2018-04" db="EMBL/GenBank/DDBJ databases">
        <title>WGS assembly of Panicum hallii var. hallii HAL2.</title>
        <authorList>
            <person name="Lovell J."/>
            <person name="Jenkins J."/>
            <person name="Lowry D."/>
            <person name="Mamidi S."/>
            <person name="Sreedasyam A."/>
            <person name="Weng X."/>
            <person name="Barry K."/>
            <person name="Bonette J."/>
            <person name="Campitelli B."/>
            <person name="Daum C."/>
            <person name="Gordon S."/>
            <person name="Gould B."/>
            <person name="Lipzen A."/>
            <person name="MacQueen A."/>
            <person name="Palacio-Mejia J."/>
            <person name="Plott C."/>
            <person name="Shakirov E."/>
            <person name="Shu S."/>
            <person name="Yoshinaga Y."/>
            <person name="Zane M."/>
            <person name="Rokhsar D."/>
            <person name="Grimwood J."/>
            <person name="Schmutz J."/>
            <person name="Juenger T."/>
        </authorList>
    </citation>
    <scope>NUCLEOTIDE SEQUENCE [LARGE SCALE GENOMIC DNA]</scope>
    <source>
        <strain evidence="3">cv. HAL2</strain>
    </source>
</reference>
<feature type="compositionally biased region" description="Basic residues" evidence="1">
    <location>
        <begin position="275"/>
        <end position="286"/>
    </location>
</feature>
<dbReference type="Proteomes" id="UP000244336">
    <property type="component" value="Chromosome 9"/>
</dbReference>
<proteinExistence type="predicted"/>
<evidence type="ECO:0000256" key="1">
    <source>
        <dbReference type="SAM" id="MobiDB-lite"/>
    </source>
</evidence>
<name>A0A2T7CJ32_9POAL</name>
<evidence type="ECO:0000313" key="3">
    <source>
        <dbReference type="Proteomes" id="UP000244336"/>
    </source>
</evidence>
<sequence length="388" mass="42449">MEEGGFDFWNIPRGPEAAVGSPLPPPSSDCWAGINDQCPAASPPLISADGSCWPLDLSMLGGDDMLTTGVRGPLALEAEERRLCGHQWIHGDGGLPDQAGGRRLLDVIDSPWTSQAPLDSGSGATNQLQAGAHHRWGMDCSLPVPVTPPAGTNALLVGAPATGPSQAPPEPAAALREHGMVDMMKMVAEMVRTAEDFAKDEAASRVWSEEEHRELLYRLQWYAKHDSATMCINIAFHLPNKTAKDVALRWRWLQNKEKIAKNNAELVEKDSSGVKVKKGQGTKGAKKNNNMYPLSKEALDSKSTRELLRDSHIFMQQIEENIKAGELGNDTADYFYYVKTNMDAIVTREKEFCRISIPMPPIDEQGLEKILQQSRHSSSETQVGKKGA</sequence>
<dbReference type="OrthoDB" id="674573at2759"/>
<keyword evidence="3" id="KW-1185">Reference proteome</keyword>
<evidence type="ECO:0000313" key="2">
    <source>
        <dbReference type="EMBL" id="PUZ43243.1"/>
    </source>
</evidence>
<dbReference type="CDD" id="cd00167">
    <property type="entry name" value="SANT"/>
    <property type="match status" value="1"/>
</dbReference>
<feature type="region of interest" description="Disordered" evidence="1">
    <location>
        <begin position="271"/>
        <end position="290"/>
    </location>
</feature>
<dbReference type="InterPro" id="IPR009057">
    <property type="entry name" value="Homeodomain-like_sf"/>
</dbReference>
<dbReference type="SUPFAM" id="SSF46689">
    <property type="entry name" value="Homeodomain-like"/>
    <property type="match status" value="1"/>
</dbReference>
<gene>
    <name evidence="2" type="ORF">GQ55_9G646700</name>
</gene>
<dbReference type="AlphaFoldDB" id="A0A2T7CJ32"/>
<dbReference type="InterPro" id="IPR001005">
    <property type="entry name" value="SANT/Myb"/>
</dbReference>
<feature type="region of interest" description="Disordered" evidence="1">
    <location>
        <begin position="1"/>
        <end position="25"/>
    </location>
</feature>
<organism evidence="2 3">
    <name type="scientific">Panicum hallii var. hallii</name>
    <dbReference type="NCBI Taxonomy" id="1504633"/>
    <lineage>
        <taxon>Eukaryota</taxon>
        <taxon>Viridiplantae</taxon>
        <taxon>Streptophyta</taxon>
        <taxon>Embryophyta</taxon>
        <taxon>Tracheophyta</taxon>
        <taxon>Spermatophyta</taxon>
        <taxon>Magnoliopsida</taxon>
        <taxon>Liliopsida</taxon>
        <taxon>Poales</taxon>
        <taxon>Poaceae</taxon>
        <taxon>PACMAD clade</taxon>
        <taxon>Panicoideae</taxon>
        <taxon>Panicodae</taxon>
        <taxon>Paniceae</taxon>
        <taxon>Panicinae</taxon>
        <taxon>Panicum</taxon>
        <taxon>Panicum sect. Panicum</taxon>
    </lineage>
</organism>
<dbReference type="Gramene" id="PUZ43243">
    <property type="protein sequence ID" value="PUZ43243"/>
    <property type="gene ID" value="GQ55_9G646700"/>
</dbReference>
<dbReference type="PANTHER" id="PTHR14000:SF6">
    <property type="entry name" value="OS02G0631200 PROTEIN"/>
    <property type="match status" value="1"/>
</dbReference>
<protein>
    <recommendedName>
        <fullName evidence="4">Myb-like domain-containing protein</fullName>
    </recommendedName>
</protein>
<dbReference type="EMBL" id="CM009757">
    <property type="protein sequence ID" value="PUZ43243.1"/>
    <property type="molecule type" value="Genomic_DNA"/>
</dbReference>
<dbReference type="PANTHER" id="PTHR14000">
    <property type="entry name" value="FINGER CCCH DOMAIN PROTEIN, PUTATIVE (DUF3755)-RELATED"/>
    <property type="match status" value="1"/>
</dbReference>
<evidence type="ECO:0008006" key="4">
    <source>
        <dbReference type="Google" id="ProtNLM"/>
    </source>
</evidence>